<sequence>MHFQCELKAEVFNTWVNPGSDDQRITFELTDMSGNVQNPATDDRTADVEYARKEGTPVARRPLLAFKDGDTQKQGWLFEQDNGRVFSNDSYYVRTKAVKYFFGLNGQIQSPIIEIPPMPRVPLVKSIKTEGGKAIGEFEELDSRYTNRKIAKYVPSSGTPNLWVPEYEAFPNSQEINIAFTKENTAYTGKSTLGTRNFEFNVSSSPDDLVGLTVFVSSPFDFFPATPSEWARPKDVQIDFRPIRLGVIVKHEDKLRIKYENNLGFTETHVPLRTN</sequence>
<evidence type="ECO:0000313" key="2">
    <source>
        <dbReference type="Proteomes" id="UP000030125"/>
    </source>
</evidence>
<dbReference type="RefSeq" id="WP_036851009.1">
    <property type="nucleotide sequence ID" value="NZ_JQJD01000013.1"/>
</dbReference>
<proteinExistence type="predicted"/>
<gene>
    <name evidence="1" type="ORF">HQ35_03030</name>
</gene>
<dbReference type="Proteomes" id="UP000030125">
    <property type="component" value="Unassembled WGS sequence"/>
</dbReference>
<accession>A0A0A2EWX5</accession>
<dbReference type="AlphaFoldDB" id="A0A0A2EWX5"/>
<name>A0A0A2EWX5_PORCN</name>
<protein>
    <submittedName>
        <fullName evidence="1">Uncharacterized protein</fullName>
    </submittedName>
</protein>
<dbReference type="EMBL" id="JQJD01000013">
    <property type="protein sequence ID" value="KGN82217.1"/>
    <property type="molecule type" value="Genomic_DNA"/>
</dbReference>
<keyword evidence="2" id="KW-1185">Reference proteome</keyword>
<reference evidence="1 2" key="1">
    <citation type="submission" date="2014-08" db="EMBL/GenBank/DDBJ databases">
        <title>Porphyromonas cangingivalis strain:COT-109_OH1386 Genome sequencing.</title>
        <authorList>
            <person name="Wallis C."/>
            <person name="Deusch O."/>
            <person name="O'Flynn C."/>
            <person name="Davis I."/>
            <person name="Jospin G."/>
            <person name="Darling A.E."/>
            <person name="Coil D.A."/>
            <person name="Alexiev A."/>
            <person name="Horsfall A."/>
            <person name="Kirkwood N."/>
            <person name="Harris S."/>
            <person name="Eisen J.A."/>
        </authorList>
    </citation>
    <scope>NUCLEOTIDE SEQUENCE [LARGE SCALE GENOMIC DNA]</scope>
    <source>
        <strain evidence="2">COT-109 OH1386</strain>
    </source>
</reference>
<evidence type="ECO:0000313" key="1">
    <source>
        <dbReference type="EMBL" id="KGN82217.1"/>
    </source>
</evidence>
<organism evidence="1 2">
    <name type="scientific">Porphyromonas cangingivalis</name>
    <dbReference type="NCBI Taxonomy" id="36874"/>
    <lineage>
        <taxon>Bacteria</taxon>
        <taxon>Pseudomonadati</taxon>
        <taxon>Bacteroidota</taxon>
        <taxon>Bacteroidia</taxon>
        <taxon>Bacteroidales</taxon>
        <taxon>Porphyromonadaceae</taxon>
        <taxon>Porphyromonas</taxon>
    </lineage>
</organism>
<comment type="caution">
    <text evidence="1">The sequence shown here is derived from an EMBL/GenBank/DDBJ whole genome shotgun (WGS) entry which is preliminary data.</text>
</comment>